<evidence type="ECO:0000313" key="3">
    <source>
        <dbReference type="EMBL" id="KAF4677283.1"/>
    </source>
</evidence>
<comment type="caution">
    <text evidence="3">The sequence shown here is derived from an EMBL/GenBank/DDBJ whole genome shotgun (WGS) entry which is preliminary data.</text>
</comment>
<gene>
    <name evidence="3" type="ORF">FOL47_002522</name>
</gene>
<organism evidence="3 4">
    <name type="scientific">Perkinsus chesapeaki</name>
    <name type="common">Clam parasite</name>
    <name type="synonym">Perkinsus andrewsi</name>
    <dbReference type="NCBI Taxonomy" id="330153"/>
    <lineage>
        <taxon>Eukaryota</taxon>
        <taxon>Sar</taxon>
        <taxon>Alveolata</taxon>
        <taxon>Perkinsozoa</taxon>
        <taxon>Perkinsea</taxon>
        <taxon>Perkinsida</taxon>
        <taxon>Perkinsidae</taxon>
        <taxon>Perkinsus</taxon>
    </lineage>
</organism>
<dbReference type="Proteomes" id="UP000591131">
    <property type="component" value="Unassembled WGS sequence"/>
</dbReference>
<feature type="compositionally biased region" description="Basic and acidic residues" evidence="2">
    <location>
        <begin position="75"/>
        <end position="103"/>
    </location>
</feature>
<feature type="compositionally biased region" description="Polar residues" evidence="2">
    <location>
        <begin position="306"/>
        <end position="317"/>
    </location>
</feature>
<protein>
    <submittedName>
        <fullName evidence="3">Uncharacterized protein</fullName>
    </submittedName>
</protein>
<name>A0A7J6N096_PERCH</name>
<keyword evidence="4" id="KW-1185">Reference proteome</keyword>
<keyword evidence="1" id="KW-0175">Coiled coil</keyword>
<feature type="region of interest" description="Disordered" evidence="2">
    <location>
        <begin position="297"/>
        <end position="317"/>
    </location>
</feature>
<feature type="coiled-coil region" evidence="1">
    <location>
        <begin position="429"/>
        <end position="463"/>
    </location>
</feature>
<evidence type="ECO:0000256" key="1">
    <source>
        <dbReference type="SAM" id="Coils"/>
    </source>
</evidence>
<proteinExistence type="predicted"/>
<dbReference type="OrthoDB" id="10661091at2759"/>
<dbReference type="AlphaFoldDB" id="A0A7J6N096"/>
<evidence type="ECO:0000313" key="4">
    <source>
        <dbReference type="Proteomes" id="UP000591131"/>
    </source>
</evidence>
<sequence>MAVNNITKWVSTSILDDPGCTSKRVESVKDAQAPALYAPSVAMKSLSHKQADNEEDGHSHVSDSNTSDDDATSSLDERSSVDSIDIAKTHQWESKDKGRTTERTQGKIYTIKQTGKELNDVTTRIENMIQTVIHDNDNNNDDDGEEIATKQKTINSQREKDRTKRRNIVEDLDDDECSAALADHILSRSSSLSSDATVLGDVKTHIDYSEAVGEYTMESCATLNKLRLSVIEVQEKLQHDSRAVKADEMMKSPNTKESNAMKKLFNSWERHTTLTQEIKGLENELSIMEAAIRRIDEGSDGKGNTRRGSTANGMQSRDQTDALIEAVKKKTRRETIRGEIEKIMPNNMILQVPILNDPDADEDVLNAEAERVLQLELDKMRGTLAMLEEEIAYIEGGTSNIADEEYTTEDLQKATETVIQETKELRVGLVRKKKLIDVAEGTLKALDEEMDRLLSQLRDMHRGGPAGPSTEGRSVLARIQTKTIVEEDEQWDALRKSAQSVEWDITREGAEKESMLLMEKLVTAGDELAKLMEKKRILLNALDDARKELANTKLKVAKPVRVAVVEEPTSVKERSVPGLAAEVEELRRTLRSQTREINNLRKEWYEAKERERARKANARVSILGRAQTITLEELEVINAGRVDVMDESVRTAEEILRRVNMHASNT</sequence>
<reference evidence="3 4" key="1">
    <citation type="submission" date="2020-04" db="EMBL/GenBank/DDBJ databases">
        <title>Perkinsus chesapeaki whole genome sequence.</title>
        <authorList>
            <person name="Bogema D.R."/>
        </authorList>
    </citation>
    <scope>NUCLEOTIDE SEQUENCE [LARGE SCALE GENOMIC DNA]</scope>
    <source>
        <strain evidence="3">ATCC PRA-425</strain>
    </source>
</reference>
<dbReference type="EMBL" id="JAAPAO010000017">
    <property type="protein sequence ID" value="KAF4677283.1"/>
    <property type="molecule type" value="Genomic_DNA"/>
</dbReference>
<accession>A0A7J6N096</accession>
<feature type="compositionally biased region" description="Basic and acidic residues" evidence="2">
    <location>
        <begin position="49"/>
        <end position="61"/>
    </location>
</feature>
<evidence type="ECO:0000256" key="2">
    <source>
        <dbReference type="SAM" id="MobiDB-lite"/>
    </source>
</evidence>
<feature type="region of interest" description="Disordered" evidence="2">
    <location>
        <begin position="45"/>
        <end position="103"/>
    </location>
</feature>
<feature type="coiled-coil region" evidence="1">
    <location>
        <begin position="528"/>
        <end position="555"/>
    </location>
</feature>